<accession>A0A7I7X1Y9</accession>
<reference evidence="1 2" key="1">
    <citation type="journal article" date="2019" name="Emerg. Microbes Infect.">
        <title>Comprehensive subspecies identification of 175 nontuberculous mycobacteria species based on 7547 genomic profiles.</title>
        <authorList>
            <person name="Matsumoto Y."/>
            <person name="Kinjo T."/>
            <person name="Motooka D."/>
            <person name="Nabeya D."/>
            <person name="Jung N."/>
            <person name="Uechi K."/>
            <person name="Horii T."/>
            <person name="Iida T."/>
            <person name="Fujita J."/>
            <person name="Nakamura S."/>
        </authorList>
    </citation>
    <scope>NUCLEOTIDE SEQUENCE [LARGE SCALE GENOMIC DNA]</scope>
    <source>
        <strain evidence="1 2">JCM 13571</strain>
    </source>
</reference>
<protein>
    <submittedName>
        <fullName evidence="1">Uncharacterized protein</fullName>
    </submittedName>
</protein>
<sequence>MHTISTSRSFRHCLPAQTARTRALMRSQLLDHTLDHTHRDWLLTALTLPEDLDSNTLDSVNGTHDG</sequence>
<dbReference type="EMBL" id="AP022609">
    <property type="protein sequence ID" value="BBZ22831.1"/>
    <property type="molecule type" value="Genomic_DNA"/>
</dbReference>
<gene>
    <name evidence="1" type="ORF">MHIB_12490</name>
</gene>
<dbReference type="KEGG" id="mhib:MHIB_12490"/>
<evidence type="ECO:0000313" key="2">
    <source>
        <dbReference type="Proteomes" id="UP000467260"/>
    </source>
</evidence>
<dbReference type="AlphaFoldDB" id="A0A7I7X1Y9"/>
<organism evidence="1 2">
    <name type="scientific">Mycolicibacter hiberniae</name>
    <dbReference type="NCBI Taxonomy" id="29314"/>
    <lineage>
        <taxon>Bacteria</taxon>
        <taxon>Bacillati</taxon>
        <taxon>Actinomycetota</taxon>
        <taxon>Actinomycetes</taxon>
        <taxon>Mycobacteriales</taxon>
        <taxon>Mycobacteriaceae</taxon>
        <taxon>Mycolicibacter</taxon>
    </lineage>
</organism>
<name>A0A7I7X1Y9_9MYCO</name>
<keyword evidence="2" id="KW-1185">Reference proteome</keyword>
<evidence type="ECO:0000313" key="1">
    <source>
        <dbReference type="EMBL" id="BBZ22831.1"/>
    </source>
</evidence>
<dbReference type="Proteomes" id="UP000467260">
    <property type="component" value="Chromosome"/>
</dbReference>
<proteinExistence type="predicted"/>